<feature type="transmembrane region" description="Helical" evidence="6">
    <location>
        <begin position="47"/>
        <end position="71"/>
    </location>
</feature>
<keyword evidence="9" id="KW-1185">Reference proteome</keyword>
<feature type="domain" description="Major facilitator superfamily (MFS) profile" evidence="7">
    <location>
        <begin position="126"/>
        <end position="530"/>
    </location>
</feature>
<comment type="subcellular location">
    <subcellularLocation>
        <location evidence="1">Membrane</location>
        <topology evidence="1">Multi-pass membrane protein</topology>
    </subcellularLocation>
</comment>
<dbReference type="InterPro" id="IPR005829">
    <property type="entry name" value="Sugar_transporter_CS"/>
</dbReference>
<feature type="transmembrane region" description="Helical" evidence="6">
    <location>
        <begin position="250"/>
        <end position="273"/>
    </location>
</feature>
<feature type="transmembrane region" description="Helical" evidence="6">
    <location>
        <begin position="476"/>
        <end position="500"/>
    </location>
</feature>
<keyword evidence="3 6" id="KW-1133">Transmembrane helix</keyword>
<comment type="caution">
    <text evidence="8">The sequence shown here is derived from an EMBL/GenBank/DDBJ whole genome shotgun (WGS) entry which is preliminary data.</text>
</comment>
<sequence>MNECEAGHNESKMLTSGGDLNSDKSPALSSFERVMAAVGTEGRYQKLLLYCFMLPLSFYSPFGASSLLLMLSTPTHTCHVPGRGEDFTAEEWHNMTLPWESGADGTLQHSKCFMFNTTYSVKGNTIIDQTTTTKCQFGWDYDRTNWQETAVTHFNWVCERASTVTTIFSLAVAGNAVGTLLLSILADRVGRRPVFFLAATINFFGVVNMYMPTWQLFTAARFLTCFAFFSIYQMPYIIMVELSSEKLRGLTAALSFVLGTLGMCCVALCAWLLANWRTFGILCHTPSILFLLYWRFLPESPRWLLAMNRVEECEAIMTQVASTNGRKTPQDLRRLLQEAQAAEKPASVRDLLKHKMLRKHLLIATLNMVIFCVVYSGIVLNIHNMTGNEFVNFFVLSLVEIPGNLLGMVSAQYLGRRLAIIYSLSLSAIFSGLSSTAITDQWLLVTFCGLVKLFVTEAVLVVYMQIGELFPTPLRSISYGVTAVTGLSATVLVPTLMALGNTDKKLPYYILSSLCVCGAIVSTFLPETLGLPLPQTVHQANRVGCNQPYCAIITHWTKHKTAPRMQNHNKMESAVNGTSSL</sequence>
<gene>
    <name evidence="8" type="ORF">OTU49_004283</name>
</gene>
<feature type="transmembrane region" description="Helical" evidence="6">
    <location>
        <begin position="167"/>
        <end position="186"/>
    </location>
</feature>
<evidence type="ECO:0000256" key="6">
    <source>
        <dbReference type="SAM" id="Phobius"/>
    </source>
</evidence>
<evidence type="ECO:0000313" key="9">
    <source>
        <dbReference type="Proteomes" id="UP001445076"/>
    </source>
</evidence>
<dbReference type="PROSITE" id="PS50850">
    <property type="entry name" value="MFS"/>
    <property type="match status" value="1"/>
</dbReference>
<feature type="transmembrane region" description="Helical" evidence="6">
    <location>
        <begin position="419"/>
        <end position="438"/>
    </location>
</feature>
<dbReference type="InterPro" id="IPR020846">
    <property type="entry name" value="MFS_dom"/>
</dbReference>
<accession>A0AAW0XIL0</accession>
<protein>
    <recommendedName>
        <fullName evidence="7">Major facilitator superfamily (MFS) profile domain-containing protein</fullName>
    </recommendedName>
</protein>
<evidence type="ECO:0000256" key="5">
    <source>
        <dbReference type="SAM" id="MobiDB-lite"/>
    </source>
</evidence>
<evidence type="ECO:0000256" key="2">
    <source>
        <dbReference type="ARBA" id="ARBA00022692"/>
    </source>
</evidence>
<dbReference type="Pfam" id="PF00083">
    <property type="entry name" value="Sugar_tr"/>
    <property type="match status" value="1"/>
</dbReference>
<evidence type="ECO:0000256" key="3">
    <source>
        <dbReference type="ARBA" id="ARBA00022989"/>
    </source>
</evidence>
<name>A0AAW0XIL0_CHEQU</name>
<dbReference type="InterPro" id="IPR036259">
    <property type="entry name" value="MFS_trans_sf"/>
</dbReference>
<feature type="transmembrane region" description="Helical" evidence="6">
    <location>
        <begin position="361"/>
        <end position="378"/>
    </location>
</feature>
<dbReference type="EMBL" id="JARKIK010000041">
    <property type="protein sequence ID" value="KAK8737865.1"/>
    <property type="molecule type" value="Genomic_DNA"/>
</dbReference>
<dbReference type="Proteomes" id="UP001445076">
    <property type="component" value="Unassembled WGS sequence"/>
</dbReference>
<dbReference type="GO" id="GO:0016020">
    <property type="term" value="C:membrane"/>
    <property type="evidence" value="ECO:0007669"/>
    <property type="project" value="UniProtKB-SubCell"/>
</dbReference>
<keyword evidence="4 6" id="KW-0472">Membrane</keyword>
<feature type="transmembrane region" description="Helical" evidence="6">
    <location>
        <begin position="506"/>
        <end position="525"/>
    </location>
</feature>
<keyword evidence="2 6" id="KW-0812">Transmembrane</keyword>
<dbReference type="GO" id="GO:0022857">
    <property type="term" value="F:transmembrane transporter activity"/>
    <property type="evidence" value="ECO:0007669"/>
    <property type="project" value="InterPro"/>
</dbReference>
<evidence type="ECO:0000313" key="8">
    <source>
        <dbReference type="EMBL" id="KAK8737864.1"/>
    </source>
</evidence>
<evidence type="ECO:0000256" key="4">
    <source>
        <dbReference type="ARBA" id="ARBA00023136"/>
    </source>
</evidence>
<reference evidence="8 9" key="1">
    <citation type="journal article" date="2024" name="BMC Genomics">
        <title>Genome assembly of redclaw crayfish (Cherax quadricarinatus) provides insights into its immune adaptation and hypoxia tolerance.</title>
        <authorList>
            <person name="Liu Z."/>
            <person name="Zheng J."/>
            <person name="Li H."/>
            <person name="Fang K."/>
            <person name="Wang S."/>
            <person name="He J."/>
            <person name="Zhou D."/>
            <person name="Weng S."/>
            <person name="Chi M."/>
            <person name="Gu Z."/>
            <person name="He J."/>
            <person name="Li F."/>
            <person name="Wang M."/>
        </authorList>
    </citation>
    <scope>NUCLEOTIDE SEQUENCE [LARGE SCALE GENOMIC DNA]</scope>
    <source>
        <strain evidence="8">ZL_2023a</strain>
    </source>
</reference>
<evidence type="ECO:0000259" key="7">
    <source>
        <dbReference type="PROSITE" id="PS50850"/>
    </source>
</evidence>
<feature type="compositionally biased region" description="Basic and acidic residues" evidence="5">
    <location>
        <begin position="1"/>
        <end position="11"/>
    </location>
</feature>
<feature type="transmembrane region" description="Helical" evidence="6">
    <location>
        <begin position="193"/>
        <end position="211"/>
    </location>
</feature>
<dbReference type="InterPro" id="IPR005828">
    <property type="entry name" value="MFS_sugar_transport-like"/>
</dbReference>
<dbReference type="PROSITE" id="PS00216">
    <property type="entry name" value="SUGAR_TRANSPORT_1"/>
    <property type="match status" value="1"/>
</dbReference>
<dbReference type="AlphaFoldDB" id="A0AAW0XIL0"/>
<organism evidence="8 9">
    <name type="scientific">Cherax quadricarinatus</name>
    <name type="common">Australian red claw crayfish</name>
    <dbReference type="NCBI Taxonomy" id="27406"/>
    <lineage>
        <taxon>Eukaryota</taxon>
        <taxon>Metazoa</taxon>
        <taxon>Ecdysozoa</taxon>
        <taxon>Arthropoda</taxon>
        <taxon>Crustacea</taxon>
        <taxon>Multicrustacea</taxon>
        <taxon>Malacostraca</taxon>
        <taxon>Eumalacostraca</taxon>
        <taxon>Eucarida</taxon>
        <taxon>Decapoda</taxon>
        <taxon>Pleocyemata</taxon>
        <taxon>Astacidea</taxon>
        <taxon>Parastacoidea</taxon>
        <taxon>Parastacidae</taxon>
        <taxon>Cherax</taxon>
    </lineage>
</organism>
<feature type="transmembrane region" description="Helical" evidence="6">
    <location>
        <begin position="390"/>
        <end position="407"/>
    </location>
</feature>
<dbReference type="PANTHER" id="PTHR24064">
    <property type="entry name" value="SOLUTE CARRIER FAMILY 22 MEMBER"/>
    <property type="match status" value="1"/>
</dbReference>
<feature type="transmembrane region" description="Helical" evidence="6">
    <location>
        <begin position="444"/>
        <end position="464"/>
    </location>
</feature>
<dbReference type="SUPFAM" id="SSF103473">
    <property type="entry name" value="MFS general substrate transporter"/>
    <property type="match status" value="1"/>
</dbReference>
<feature type="transmembrane region" description="Helical" evidence="6">
    <location>
        <begin position="217"/>
        <end position="238"/>
    </location>
</feature>
<feature type="region of interest" description="Disordered" evidence="5">
    <location>
        <begin position="1"/>
        <end position="21"/>
    </location>
</feature>
<reference evidence="8" key="2">
    <citation type="submission" date="2024-01" db="EMBL/GenBank/DDBJ databases">
        <authorList>
            <person name="He J."/>
            <person name="Wang M."/>
            <person name="Zheng J."/>
            <person name="Liu Z."/>
        </authorList>
    </citation>
    <scope>NUCLEOTIDE SEQUENCE</scope>
    <source>
        <strain evidence="8">ZL_2023a</strain>
        <tissue evidence="8">Muscle</tissue>
    </source>
</reference>
<evidence type="ECO:0000256" key="1">
    <source>
        <dbReference type="ARBA" id="ARBA00004141"/>
    </source>
</evidence>
<proteinExistence type="predicted"/>
<feature type="transmembrane region" description="Helical" evidence="6">
    <location>
        <begin position="279"/>
        <end position="297"/>
    </location>
</feature>
<dbReference type="Gene3D" id="1.20.1250.20">
    <property type="entry name" value="MFS general substrate transporter like domains"/>
    <property type="match status" value="1"/>
</dbReference>
<dbReference type="EMBL" id="JARKIK010000041">
    <property type="protein sequence ID" value="KAK8737864.1"/>
    <property type="molecule type" value="Genomic_DNA"/>
</dbReference>